<dbReference type="PANTHER" id="PTHR22923">
    <property type="entry name" value="CEREBELLIN-RELATED"/>
    <property type="match status" value="1"/>
</dbReference>
<reference evidence="5 6" key="1">
    <citation type="submission" date="2019-02" db="EMBL/GenBank/DDBJ databases">
        <title>Opniocepnalus argus genome.</title>
        <authorList>
            <person name="Zhou C."/>
            <person name="Xiao S."/>
        </authorList>
    </citation>
    <scope>NUCLEOTIDE SEQUENCE [LARGE SCALE GENOMIC DNA]</scope>
    <source>
        <strain evidence="5">OARG1902GOOAL</strain>
        <tissue evidence="5">Muscle</tissue>
    </source>
</reference>
<name>A0A6G1Q5N2_CHAAH</name>
<dbReference type="PRINTS" id="PR00007">
    <property type="entry name" value="COMPLEMNTC1Q"/>
</dbReference>
<evidence type="ECO:0000256" key="1">
    <source>
        <dbReference type="ARBA" id="ARBA00004613"/>
    </source>
</evidence>
<dbReference type="InterPro" id="IPR001073">
    <property type="entry name" value="C1q_dom"/>
</dbReference>
<dbReference type="Pfam" id="PF00386">
    <property type="entry name" value="C1q"/>
    <property type="match status" value="1"/>
</dbReference>
<evidence type="ECO:0000256" key="3">
    <source>
        <dbReference type="ARBA" id="ARBA00022729"/>
    </source>
</evidence>
<evidence type="ECO:0000259" key="4">
    <source>
        <dbReference type="PROSITE" id="PS50871"/>
    </source>
</evidence>
<evidence type="ECO:0000313" key="6">
    <source>
        <dbReference type="Proteomes" id="UP000503349"/>
    </source>
</evidence>
<dbReference type="PROSITE" id="PS50871">
    <property type="entry name" value="C1Q"/>
    <property type="match status" value="1"/>
</dbReference>
<dbReference type="Proteomes" id="UP000503349">
    <property type="component" value="Chromosome 13"/>
</dbReference>
<keyword evidence="2" id="KW-0964">Secreted</keyword>
<evidence type="ECO:0000313" key="5">
    <source>
        <dbReference type="EMBL" id="KAF3697714.1"/>
    </source>
</evidence>
<evidence type="ECO:0000256" key="2">
    <source>
        <dbReference type="ARBA" id="ARBA00022525"/>
    </source>
</evidence>
<keyword evidence="6" id="KW-1185">Reference proteome</keyword>
<keyword evidence="3" id="KW-0732">Signal</keyword>
<dbReference type="AlphaFoldDB" id="A0A6G1Q5N2"/>
<dbReference type="InterPro" id="IPR050822">
    <property type="entry name" value="Cerebellin_Synaptic_Org"/>
</dbReference>
<dbReference type="PANTHER" id="PTHR22923:SF102">
    <property type="entry name" value="CEREBELLIN 13-RELATED"/>
    <property type="match status" value="1"/>
</dbReference>
<accession>A0A6G1Q5N2</accession>
<reference evidence="6" key="2">
    <citation type="submission" date="2019-02" db="EMBL/GenBank/DDBJ databases">
        <title>Opniocepnalus argus Var Kimnra genome.</title>
        <authorList>
            <person name="Zhou C."/>
            <person name="Xiao S."/>
        </authorList>
    </citation>
    <scope>NUCLEOTIDE SEQUENCE [LARGE SCALE GENOMIC DNA]</scope>
</reference>
<dbReference type="Gene3D" id="2.60.120.40">
    <property type="match status" value="1"/>
</dbReference>
<dbReference type="OrthoDB" id="6154955at2759"/>
<dbReference type="GO" id="GO:0005576">
    <property type="term" value="C:extracellular region"/>
    <property type="evidence" value="ECO:0007669"/>
    <property type="project" value="UniProtKB-SubCell"/>
</dbReference>
<dbReference type="SMART" id="SM00110">
    <property type="entry name" value="C1Q"/>
    <property type="match status" value="1"/>
</dbReference>
<protein>
    <submittedName>
        <fullName evidence="5">Collagen alpha-1(X) chain</fullName>
    </submittedName>
</protein>
<dbReference type="InterPro" id="IPR008983">
    <property type="entry name" value="Tumour_necrosis_fac-like_dom"/>
</dbReference>
<keyword evidence="5" id="KW-0176">Collagen</keyword>
<gene>
    <name evidence="5" type="ORF">EXN66_Car013394</name>
</gene>
<feature type="domain" description="C1q" evidence="4">
    <location>
        <begin position="14"/>
        <end position="150"/>
    </location>
</feature>
<dbReference type="SUPFAM" id="SSF49842">
    <property type="entry name" value="TNF-like"/>
    <property type="match status" value="1"/>
</dbReference>
<proteinExistence type="predicted"/>
<dbReference type="EMBL" id="CM015724">
    <property type="protein sequence ID" value="KAF3697714.1"/>
    <property type="molecule type" value="Genomic_DNA"/>
</dbReference>
<organism evidence="5 6">
    <name type="scientific">Channa argus</name>
    <name type="common">Northern snakehead</name>
    <name type="synonym">Ophicephalus argus</name>
    <dbReference type="NCBI Taxonomy" id="215402"/>
    <lineage>
        <taxon>Eukaryota</taxon>
        <taxon>Metazoa</taxon>
        <taxon>Chordata</taxon>
        <taxon>Craniata</taxon>
        <taxon>Vertebrata</taxon>
        <taxon>Euteleostomi</taxon>
        <taxon>Actinopterygii</taxon>
        <taxon>Neopterygii</taxon>
        <taxon>Teleostei</taxon>
        <taxon>Neoteleostei</taxon>
        <taxon>Acanthomorphata</taxon>
        <taxon>Anabantaria</taxon>
        <taxon>Anabantiformes</taxon>
        <taxon>Channoidei</taxon>
        <taxon>Channidae</taxon>
        <taxon>Channa</taxon>
    </lineage>
</organism>
<dbReference type="GO" id="GO:0005581">
    <property type="term" value="C:collagen trimer"/>
    <property type="evidence" value="ECO:0007669"/>
    <property type="project" value="UniProtKB-KW"/>
</dbReference>
<sequence>MEENMSVKCSGMPAEKKMVAFTAAINTCGAHGPFNIDTTVIFNSVITNIGEAYNQSTGIFVAPVAGVYYFIFFYHAGGEHASRLSLYKNGNLMVESSDHKTNADGADNGGNAVLLQLNKGDQVYVRLAANYHIWATSAITTFSGFLVSPM</sequence>
<comment type="subcellular location">
    <subcellularLocation>
        <location evidence="1">Secreted</location>
    </subcellularLocation>
</comment>